<reference evidence="8 9" key="1">
    <citation type="journal article" date="2017" name="Nat. Ecol. Evol.">
        <title>Scallop genome provides insights into evolution of bilaterian karyotype and development.</title>
        <authorList>
            <person name="Wang S."/>
            <person name="Zhang J."/>
            <person name="Jiao W."/>
            <person name="Li J."/>
            <person name="Xun X."/>
            <person name="Sun Y."/>
            <person name="Guo X."/>
            <person name="Huan P."/>
            <person name="Dong B."/>
            <person name="Zhang L."/>
            <person name="Hu X."/>
            <person name="Sun X."/>
            <person name="Wang J."/>
            <person name="Zhao C."/>
            <person name="Wang Y."/>
            <person name="Wang D."/>
            <person name="Huang X."/>
            <person name="Wang R."/>
            <person name="Lv J."/>
            <person name="Li Y."/>
            <person name="Zhang Z."/>
            <person name="Liu B."/>
            <person name="Lu W."/>
            <person name="Hui Y."/>
            <person name="Liang J."/>
            <person name="Zhou Z."/>
            <person name="Hou R."/>
            <person name="Li X."/>
            <person name="Liu Y."/>
            <person name="Li H."/>
            <person name="Ning X."/>
            <person name="Lin Y."/>
            <person name="Zhao L."/>
            <person name="Xing Q."/>
            <person name="Dou J."/>
            <person name="Li Y."/>
            <person name="Mao J."/>
            <person name="Guo H."/>
            <person name="Dou H."/>
            <person name="Li T."/>
            <person name="Mu C."/>
            <person name="Jiang W."/>
            <person name="Fu Q."/>
            <person name="Fu X."/>
            <person name="Miao Y."/>
            <person name="Liu J."/>
            <person name="Yu Q."/>
            <person name="Li R."/>
            <person name="Liao H."/>
            <person name="Li X."/>
            <person name="Kong Y."/>
            <person name="Jiang Z."/>
            <person name="Chourrout D."/>
            <person name="Li R."/>
            <person name="Bao Z."/>
        </authorList>
    </citation>
    <scope>NUCLEOTIDE SEQUENCE [LARGE SCALE GENOMIC DNA]</scope>
    <source>
        <strain evidence="8 9">PY_sf001</strain>
    </source>
</reference>
<evidence type="ECO:0000256" key="1">
    <source>
        <dbReference type="ARBA" id="ARBA00004496"/>
    </source>
</evidence>
<keyword evidence="9" id="KW-1185">Reference proteome</keyword>
<keyword evidence="4" id="KW-0963">Cytoplasm</keyword>
<feature type="region of interest" description="Disordered" evidence="7">
    <location>
        <begin position="258"/>
        <end position="303"/>
    </location>
</feature>
<dbReference type="Proteomes" id="UP000242188">
    <property type="component" value="Unassembled WGS sequence"/>
</dbReference>
<organism evidence="8 9">
    <name type="scientific">Mizuhopecten yessoensis</name>
    <name type="common">Japanese scallop</name>
    <name type="synonym">Patinopecten yessoensis</name>
    <dbReference type="NCBI Taxonomy" id="6573"/>
    <lineage>
        <taxon>Eukaryota</taxon>
        <taxon>Metazoa</taxon>
        <taxon>Spiralia</taxon>
        <taxon>Lophotrochozoa</taxon>
        <taxon>Mollusca</taxon>
        <taxon>Bivalvia</taxon>
        <taxon>Autobranchia</taxon>
        <taxon>Pteriomorphia</taxon>
        <taxon>Pectinida</taxon>
        <taxon>Pectinoidea</taxon>
        <taxon>Pectinidae</taxon>
        <taxon>Mizuhopecten</taxon>
    </lineage>
</organism>
<evidence type="ECO:0000256" key="2">
    <source>
        <dbReference type="ARBA" id="ARBA00008975"/>
    </source>
</evidence>
<keyword evidence="5 6" id="KW-0175">Coiled coil</keyword>
<evidence type="ECO:0000313" key="8">
    <source>
        <dbReference type="EMBL" id="OWF40189.1"/>
    </source>
</evidence>
<evidence type="ECO:0000256" key="3">
    <source>
        <dbReference type="ARBA" id="ARBA00022327"/>
    </source>
</evidence>
<dbReference type="OrthoDB" id="10055570at2759"/>
<dbReference type="PANTHER" id="PTHR22419">
    <property type="entry name" value="COILED-COIL DOMAIN-CONTAINING PROTEIN 172"/>
    <property type="match status" value="1"/>
</dbReference>
<accession>A0A210PUL1</accession>
<evidence type="ECO:0000256" key="4">
    <source>
        <dbReference type="ARBA" id="ARBA00022490"/>
    </source>
</evidence>
<comment type="similarity">
    <text evidence="2">Belongs to the CCDC172 family.</text>
</comment>
<protein>
    <recommendedName>
        <fullName evidence="3">Coiled-coil domain-containing protein 172</fullName>
    </recommendedName>
</protein>
<comment type="subcellular location">
    <subcellularLocation>
        <location evidence="1">Cytoplasm</location>
    </subcellularLocation>
</comment>
<name>A0A210PUL1_MIZYE</name>
<dbReference type="PANTHER" id="PTHR22419:SF2">
    <property type="entry name" value="COILED-COIL DOMAIN-CONTAINING PROTEIN 172"/>
    <property type="match status" value="1"/>
</dbReference>
<evidence type="ECO:0000256" key="6">
    <source>
        <dbReference type="SAM" id="Coils"/>
    </source>
</evidence>
<dbReference type="EMBL" id="NEDP02005481">
    <property type="protein sequence ID" value="OWF40189.1"/>
    <property type="molecule type" value="Genomic_DNA"/>
</dbReference>
<dbReference type="GO" id="GO:0005737">
    <property type="term" value="C:cytoplasm"/>
    <property type="evidence" value="ECO:0007669"/>
    <property type="project" value="UniProtKB-SubCell"/>
</dbReference>
<dbReference type="AlphaFoldDB" id="A0A210PUL1"/>
<feature type="coiled-coil region" evidence="6">
    <location>
        <begin position="16"/>
        <end position="257"/>
    </location>
</feature>
<evidence type="ECO:0000313" key="9">
    <source>
        <dbReference type="Proteomes" id="UP000242188"/>
    </source>
</evidence>
<feature type="compositionally biased region" description="Polar residues" evidence="7">
    <location>
        <begin position="273"/>
        <end position="293"/>
    </location>
</feature>
<proteinExistence type="inferred from homology"/>
<evidence type="ECO:0000256" key="5">
    <source>
        <dbReference type="ARBA" id="ARBA00023054"/>
    </source>
</evidence>
<gene>
    <name evidence="8" type="ORF">KP79_PYT17838</name>
</gene>
<sequence>MSSSLNDLFAQIIDSERRAQERKNHLQEVKSQIRQKEADIIHLKHEREALLKEQEIKVAHLNQEEVNLMLINNKKEILMNQRSQFQKERKDQESQLECLEEELFTLNERFCSNVETFVTEFGLLGNGGDIRREEALQQLADLAKEKNKLQQDIQVYEERMDSLGKLRDKEKSLMDSLLTTKGKHLELCEKLAEEKRKLKKQEDEKHKIQLLPTTDSEFVRLQNELDSLKEEDLEGACHRLQQQVQTLQQQLWQKKVQDRHQQKKQQQPRQQQICKTFQQPAKQHQVPPTTKTSTQDEDVPSVSTSNRVCVSNFTFKTSSAGTDQSKRAVVEDLEVGNLDEIFDDDLMNLSEQNMQPVERHQIFRKGHSAK</sequence>
<evidence type="ECO:0000256" key="7">
    <source>
        <dbReference type="SAM" id="MobiDB-lite"/>
    </source>
</evidence>
<dbReference type="InterPro" id="IPR029618">
    <property type="entry name" value="CCDC172"/>
</dbReference>
<comment type="caution">
    <text evidence="8">The sequence shown here is derived from an EMBL/GenBank/DDBJ whole genome shotgun (WGS) entry which is preliminary data.</text>
</comment>